<organism evidence="1 2">
    <name type="scientific">Sphingopyxis indica</name>
    <dbReference type="NCBI Taxonomy" id="436663"/>
    <lineage>
        <taxon>Bacteria</taxon>
        <taxon>Pseudomonadati</taxon>
        <taxon>Pseudomonadota</taxon>
        <taxon>Alphaproteobacteria</taxon>
        <taxon>Sphingomonadales</taxon>
        <taxon>Sphingomonadaceae</taxon>
        <taxon>Sphingopyxis</taxon>
    </lineage>
</organism>
<evidence type="ECO:0000313" key="1">
    <source>
        <dbReference type="EMBL" id="SNS96042.1"/>
    </source>
</evidence>
<dbReference type="AlphaFoldDB" id="A0A239IRM0"/>
<gene>
    <name evidence="1" type="ORF">SAMN06295955_108116</name>
</gene>
<dbReference type="Pfam" id="PF20084">
    <property type="entry name" value="TrbK"/>
    <property type="match status" value="1"/>
</dbReference>
<name>A0A239IRM0_9SPHN</name>
<evidence type="ECO:0000313" key="2">
    <source>
        <dbReference type="Proteomes" id="UP000198339"/>
    </source>
</evidence>
<dbReference type="EMBL" id="FZPA01000008">
    <property type="protein sequence ID" value="SNS96042.1"/>
    <property type="molecule type" value="Genomic_DNA"/>
</dbReference>
<proteinExistence type="predicted"/>
<keyword evidence="2" id="KW-1185">Reference proteome</keyword>
<dbReference type="InterPro" id="IPR027587">
    <property type="entry name" value="TrbK"/>
</dbReference>
<dbReference type="NCBIfam" id="TIGR04360">
    <property type="entry name" value="other_trbK"/>
    <property type="match status" value="1"/>
</dbReference>
<dbReference type="RefSeq" id="WP_089216225.1">
    <property type="nucleotide sequence ID" value="NZ_FZPA01000008.1"/>
</dbReference>
<dbReference type="Proteomes" id="UP000198339">
    <property type="component" value="Unassembled WGS sequence"/>
</dbReference>
<reference evidence="1 2" key="1">
    <citation type="submission" date="2017-06" db="EMBL/GenBank/DDBJ databases">
        <authorList>
            <person name="Kim H.J."/>
            <person name="Triplett B.A."/>
        </authorList>
    </citation>
    <scope>NUCLEOTIDE SEQUENCE [LARGE SCALE GENOMIC DNA]</scope>
    <source>
        <strain evidence="1 2">DS15</strain>
    </source>
</reference>
<protein>
    <submittedName>
        <fullName evidence="1">Conjugative transfer region protein TrbK</fullName>
    </submittedName>
</protein>
<accession>A0A239IRM0</accession>
<dbReference type="OrthoDB" id="9815800at2"/>
<sequence length="82" mass="9042">MSRTAKIAAAGALGGLLMALTIGITLREGRHVETVIVPADESAADPQTRDLRRCRTLTMPDSGCEAAWEEKRRRFYGKEDRP</sequence>